<proteinExistence type="predicted"/>
<dbReference type="AlphaFoldDB" id="A0AAI9SBF0"/>
<organism evidence="1 2">
    <name type="scientific">Sutterella seckii</name>
    <dbReference type="NCBI Taxonomy" id="1944635"/>
    <lineage>
        <taxon>Bacteria</taxon>
        <taxon>Pseudomonadati</taxon>
        <taxon>Pseudomonadota</taxon>
        <taxon>Betaproteobacteria</taxon>
        <taxon>Burkholderiales</taxon>
        <taxon>Sutterellaceae</taxon>
        <taxon>Sutterella</taxon>
    </lineage>
</organism>
<sequence length="381" mass="42474">MTSRTWTIETAQKTAADIGFRHFLVMKDGGTVLQAMKHPENSIDKLSGIYLQFRSTGDLYIGRTINLSARQQKHADLGHKTDYLAFIHAPTLRQEALERELIGRAEKMGLKLLNRSKSECQICRDPGAVYDDHFPAAFQDQFLAEGSRHGISPEERFQKVLASISPAAREGWETFAATPKAGLALALARRVVDLTIPSPWDAARIWWMVSLGTTNNKNARKLRLSITCGQHSLLSIFAFNRSPSALFAELSLAFNIAGANTREALEMRKNFAWAHWEGLDQEPITDDERDQFVPIFGKSYASPESKRRDSSRVITEAGLRPSVRVTCPIELMGLILDDPLVERAAIAAAIAGMRWRPVLHPEFHNGAAAFALEEGIEIPDR</sequence>
<dbReference type="EMBL" id="WEHW01000024">
    <property type="protein sequence ID" value="KAB7650978.1"/>
    <property type="molecule type" value="Genomic_DNA"/>
</dbReference>
<protein>
    <recommendedName>
        <fullName evidence="3">GIY-YIG domain-containing protein</fullName>
    </recommendedName>
</protein>
<dbReference type="Proteomes" id="UP000469462">
    <property type="component" value="Unassembled WGS sequence"/>
</dbReference>
<accession>A0AAI9SBF0</accession>
<keyword evidence="2" id="KW-1185">Reference proteome</keyword>
<evidence type="ECO:0008006" key="3">
    <source>
        <dbReference type="Google" id="ProtNLM"/>
    </source>
</evidence>
<evidence type="ECO:0000313" key="2">
    <source>
        <dbReference type="Proteomes" id="UP000469462"/>
    </source>
</evidence>
<comment type="caution">
    <text evidence="1">The sequence shown here is derived from an EMBL/GenBank/DDBJ whole genome shotgun (WGS) entry which is preliminary data.</text>
</comment>
<reference evidence="1 2" key="1">
    <citation type="submission" date="2019-10" db="EMBL/GenBank/DDBJ databases">
        <title>Genome diversity of Sutterella seckii.</title>
        <authorList>
            <person name="Chaplin A.V."/>
            <person name="Sokolova S.R."/>
            <person name="Mosin K.A."/>
            <person name="Ivanova E.L."/>
            <person name="Kochetkova T.O."/>
            <person name="Goltsov A.Y."/>
            <person name="Trofimov D.Y."/>
            <person name="Efimov B.A."/>
        </authorList>
    </citation>
    <scope>NUCLEOTIDE SEQUENCE [LARGE SCALE GENOMIC DNA]</scope>
    <source>
        <strain evidence="1 2">ASD3426</strain>
    </source>
</reference>
<evidence type="ECO:0000313" key="1">
    <source>
        <dbReference type="EMBL" id="KAB7650978.1"/>
    </source>
</evidence>
<gene>
    <name evidence="1" type="ORF">GBM96_07315</name>
</gene>
<name>A0AAI9SBF0_9BURK</name>
<dbReference type="RefSeq" id="WP_139687087.1">
    <property type="nucleotide sequence ID" value="NZ_WEHW01000024.1"/>
</dbReference>